<sequence>MPTHISVAVYRGDPIDYAMYRHTALHFTFPDGQQSAMHVVGAPSMFDFEEAEGIDPTKVTGLAGLIYVASVPDVIERTSIKDACVRTPVRNDREHRDWNCQNWVGEALMELVEIGCLTEEERSAALDKMMDICLEAADEDLECKMVHELRLDEGYDL</sequence>
<gene>
    <name evidence="1" type="ORF">ASPGLDRAFT_33408</name>
</gene>
<dbReference type="STRING" id="1160497.A0A1L9VRG9"/>
<dbReference type="EMBL" id="KV878892">
    <property type="protein sequence ID" value="OJJ86502.1"/>
    <property type="molecule type" value="Genomic_DNA"/>
</dbReference>
<proteinExistence type="predicted"/>
<name>A0A1L9VRG9_ASPGL</name>
<evidence type="ECO:0000313" key="2">
    <source>
        <dbReference type="Proteomes" id="UP000184300"/>
    </source>
</evidence>
<accession>A0A1L9VRG9</accession>
<dbReference type="Pfam" id="PF20174">
    <property type="entry name" value="DUF6540"/>
    <property type="match status" value="1"/>
</dbReference>
<dbReference type="GeneID" id="34460567"/>
<dbReference type="RefSeq" id="XP_022403191.1">
    <property type="nucleotide sequence ID" value="XM_022544306.1"/>
</dbReference>
<evidence type="ECO:0000313" key="1">
    <source>
        <dbReference type="EMBL" id="OJJ86502.1"/>
    </source>
</evidence>
<dbReference type="VEuPathDB" id="FungiDB:ASPGLDRAFT_33408"/>
<organism evidence="1 2">
    <name type="scientific">Aspergillus glaucus CBS 516.65</name>
    <dbReference type="NCBI Taxonomy" id="1160497"/>
    <lineage>
        <taxon>Eukaryota</taxon>
        <taxon>Fungi</taxon>
        <taxon>Dikarya</taxon>
        <taxon>Ascomycota</taxon>
        <taxon>Pezizomycotina</taxon>
        <taxon>Eurotiomycetes</taxon>
        <taxon>Eurotiomycetidae</taxon>
        <taxon>Eurotiales</taxon>
        <taxon>Aspergillaceae</taxon>
        <taxon>Aspergillus</taxon>
        <taxon>Aspergillus subgen. Aspergillus</taxon>
    </lineage>
</organism>
<dbReference type="OrthoDB" id="37659at2759"/>
<dbReference type="Proteomes" id="UP000184300">
    <property type="component" value="Unassembled WGS sequence"/>
</dbReference>
<reference evidence="2" key="1">
    <citation type="journal article" date="2017" name="Genome Biol.">
        <title>Comparative genomics reveals high biological diversity and specific adaptations in the industrially and medically important fungal genus Aspergillus.</title>
        <authorList>
            <person name="de Vries R.P."/>
            <person name="Riley R."/>
            <person name="Wiebenga A."/>
            <person name="Aguilar-Osorio G."/>
            <person name="Amillis S."/>
            <person name="Uchima C.A."/>
            <person name="Anderluh G."/>
            <person name="Asadollahi M."/>
            <person name="Askin M."/>
            <person name="Barry K."/>
            <person name="Battaglia E."/>
            <person name="Bayram O."/>
            <person name="Benocci T."/>
            <person name="Braus-Stromeyer S.A."/>
            <person name="Caldana C."/>
            <person name="Canovas D."/>
            <person name="Cerqueira G.C."/>
            <person name="Chen F."/>
            <person name="Chen W."/>
            <person name="Choi C."/>
            <person name="Clum A."/>
            <person name="Dos Santos R.A."/>
            <person name="Damasio A.R."/>
            <person name="Diallinas G."/>
            <person name="Emri T."/>
            <person name="Fekete E."/>
            <person name="Flipphi M."/>
            <person name="Freyberg S."/>
            <person name="Gallo A."/>
            <person name="Gournas C."/>
            <person name="Habgood R."/>
            <person name="Hainaut M."/>
            <person name="Harispe M.L."/>
            <person name="Henrissat B."/>
            <person name="Hilden K.S."/>
            <person name="Hope R."/>
            <person name="Hossain A."/>
            <person name="Karabika E."/>
            <person name="Karaffa L."/>
            <person name="Karanyi Z."/>
            <person name="Krasevec N."/>
            <person name="Kuo A."/>
            <person name="Kusch H."/>
            <person name="LaButti K."/>
            <person name="Lagendijk E.L."/>
            <person name="Lapidus A."/>
            <person name="Levasseur A."/>
            <person name="Lindquist E."/>
            <person name="Lipzen A."/>
            <person name="Logrieco A.F."/>
            <person name="MacCabe A."/>
            <person name="Maekelae M.R."/>
            <person name="Malavazi I."/>
            <person name="Melin P."/>
            <person name="Meyer V."/>
            <person name="Mielnichuk N."/>
            <person name="Miskei M."/>
            <person name="Molnar A.P."/>
            <person name="Mule G."/>
            <person name="Ngan C.Y."/>
            <person name="Orejas M."/>
            <person name="Orosz E."/>
            <person name="Ouedraogo J.P."/>
            <person name="Overkamp K.M."/>
            <person name="Park H.-S."/>
            <person name="Perrone G."/>
            <person name="Piumi F."/>
            <person name="Punt P.J."/>
            <person name="Ram A.F."/>
            <person name="Ramon A."/>
            <person name="Rauscher S."/>
            <person name="Record E."/>
            <person name="Riano-Pachon D.M."/>
            <person name="Robert V."/>
            <person name="Roehrig J."/>
            <person name="Ruller R."/>
            <person name="Salamov A."/>
            <person name="Salih N.S."/>
            <person name="Samson R.A."/>
            <person name="Sandor E."/>
            <person name="Sanguinetti M."/>
            <person name="Schuetze T."/>
            <person name="Sepcic K."/>
            <person name="Shelest E."/>
            <person name="Sherlock G."/>
            <person name="Sophianopoulou V."/>
            <person name="Squina F.M."/>
            <person name="Sun H."/>
            <person name="Susca A."/>
            <person name="Todd R.B."/>
            <person name="Tsang A."/>
            <person name="Unkles S.E."/>
            <person name="van de Wiele N."/>
            <person name="van Rossen-Uffink D."/>
            <person name="Oliveira J.V."/>
            <person name="Vesth T.C."/>
            <person name="Visser J."/>
            <person name="Yu J.-H."/>
            <person name="Zhou M."/>
            <person name="Andersen M.R."/>
            <person name="Archer D.B."/>
            <person name="Baker S.E."/>
            <person name="Benoit I."/>
            <person name="Brakhage A.A."/>
            <person name="Braus G.H."/>
            <person name="Fischer R."/>
            <person name="Frisvad J.C."/>
            <person name="Goldman G.H."/>
            <person name="Houbraken J."/>
            <person name="Oakley B."/>
            <person name="Pocsi I."/>
            <person name="Scazzocchio C."/>
            <person name="Seiboth B."/>
            <person name="vanKuyk P.A."/>
            <person name="Wortman J."/>
            <person name="Dyer P.S."/>
            <person name="Grigoriev I.V."/>
        </authorList>
    </citation>
    <scope>NUCLEOTIDE SEQUENCE [LARGE SCALE GENOMIC DNA]</scope>
    <source>
        <strain evidence="2">CBS 516.65</strain>
    </source>
</reference>
<protein>
    <submittedName>
        <fullName evidence="1">Uncharacterized protein</fullName>
    </submittedName>
</protein>
<keyword evidence="2" id="KW-1185">Reference proteome</keyword>
<dbReference type="AlphaFoldDB" id="A0A1L9VRG9"/>
<dbReference type="InterPro" id="IPR046670">
    <property type="entry name" value="DUF6540"/>
</dbReference>